<dbReference type="Gene3D" id="3.40.190.10">
    <property type="entry name" value="Periplasmic binding protein-like II"/>
    <property type="match status" value="2"/>
</dbReference>
<dbReference type="EMBL" id="JMIU01000001">
    <property type="protein sequence ID" value="KDN95464.1"/>
    <property type="molecule type" value="Genomic_DNA"/>
</dbReference>
<dbReference type="PANTHER" id="PTHR30024:SF43">
    <property type="entry name" value="BLL4572 PROTEIN"/>
    <property type="match status" value="1"/>
</dbReference>
<protein>
    <submittedName>
        <fullName evidence="6">Nitrate transporter</fullName>
    </submittedName>
</protein>
<keyword evidence="2" id="KW-0813">Transport</keyword>
<dbReference type="CDD" id="cd13553">
    <property type="entry name" value="PBP2_NrtA_CpmA_like"/>
    <property type="match status" value="1"/>
</dbReference>
<comment type="caution">
    <text evidence="6">The sequence shown here is derived from an EMBL/GenBank/DDBJ whole genome shotgun (WGS) entry which is preliminary data.</text>
</comment>
<dbReference type="GO" id="GO:0012505">
    <property type="term" value="C:endomembrane system"/>
    <property type="evidence" value="ECO:0007669"/>
    <property type="project" value="UniProtKB-SubCell"/>
</dbReference>
<keyword evidence="3" id="KW-1003">Cell membrane</keyword>
<dbReference type="Pfam" id="PF13379">
    <property type="entry name" value="NMT1_2"/>
    <property type="match status" value="1"/>
</dbReference>
<evidence type="ECO:0000256" key="5">
    <source>
        <dbReference type="ARBA" id="ARBA00023136"/>
    </source>
</evidence>
<dbReference type="SUPFAM" id="SSF53850">
    <property type="entry name" value="Periplasmic binding protein-like II"/>
    <property type="match status" value="1"/>
</dbReference>
<dbReference type="InterPro" id="IPR044527">
    <property type="entry name" value="NrtA/CpmA_ABC-bd_dom"/>
</dbReference>
<comment type="subcellular location">
    <subcellularLocation>
        <location evidence="1">Endomembrane system</location>
    </subcellularLocation>
</comment>
<evidence type="ECO:0000256" key="3">
    <source>
        <dbReference type="ARBA" id="ARBA00022475"/>
    </source>
</evidence>
<evidence type="ECO:0000313" key="6">
    <source>
        <dbReference type="EMBL" id="KDN95464.1"/>
    </source>
</evidence>
<name>A0A066ZT51_HYDMR</name>
<keyword evidence="5" id="KW-0472">Membrane</keyword>
<organism evidence="6 7">
    <name type="scientific">Hydrogenovibrio marinus</name>
    <dbReference type="NCBI Taxonomy" id="28885"/>
    <lineage>
        <taxon>Bacteria</taxon>
        <taxon>Pseudomonadati</taxon>
        <taxon>Pseudomonadota</taxon>
        <taxon>Gammaproteobacteria</taxon>
        <taxon>Thiotrichales</taxon>
        <taxon>Piscirickettsiaceae</taxon>
        <taxon>Hydrogenovibrio</taxon>
    </lineage>
</organism>
<reference evidence="6 7" key="1">
    <citation type="submission" date="2014-04" db="EMBL/GenBank/DDBJ databases">
        <title>Draft genome sequence of Hydrogenovibrio marinus MH-110, a model organism for aerobic H2 metabolism.</title>
        <authorList>
            <person name="Cha H.J."/>
            <person name="Jo B.H."/>
            <person name="Hwang B.H."/>
        </authorList>
    </citation>
    <scope>NUCLEOTIDE SEQUENCE [LARGE SCALE GENOMIC DNA]</scope>
    <source>
        <strain evidence="6 7">MH-110</strain>
    </source>
</reference>
<dbReference type="RefSeq" id="WP_035628844.1">
    <property type="nucleotide sequence ID" value="NZ_AP020335.1"/>
</dbReference>
<keyword evidence="4" id="KW-0997">Cell inner membrane</keyword>
<evidence type="ECO:0000256" key="2">
    <source>
        <dbReference type="ARBA" id="ARBA00022448"/>
    </source>
</evidence>
<sequence>MDKIKIGFIPLNDCASLIVAKEQGFFEEQGLNVELHREVSWSNIRDKLVFGEYEAAHMLAPMLMSSTLGLGGIKRPLVTAYSFAVNGNAISVSNALYDEMSEYESQLVLKPEKSVCVLKKVIDARAKKGLPKLRFAVVFPFSMHQYLLRYWLAEGGIDADKDVHLTVVPPPSMVQALEENLIDAYCVGEPWNTHAVKRKVGVTLITGYEIWNNAPDKVLGVRKDWAEQNADTHEKIILALYRASEWLDQVENRETLSDYLSSPQYVGAPRESIKSAFYGEVCNPSCSTCRNIPDFFSPFKHLANFPWQSHAEWILTQMKRWHQIPEEVDIQGMAEEVYLTDVYRSVVSKLGVALPSVNRKEEGVHAEPWLLDGVEIGEDRFILVQN</sequence>
<dbReference type="PANTHER" id="PTHR30024">
    <property type="entry name" value="ALIPHATIC SULFONATES-BINDING PROTEIN-RELATED"/>
    <property type="match status" value="1"/>
</dbReference>
<accession>A0A066ZT51</accession>
<proteinExistence type="predicted"/>
<evidence type="ECO:0000256" key="1">
    <source>
        <dbReference type="ARBA" id="ARBA00004308"/>
    </source>
</evidence>
<dbReference type="AlphaFoldDB" id="A0A066ZT51"/>
<dbReference type="Proteomes" id="UP000027341">
    <property type="component" value="Unassembled WGS sequence"/>
</dbReference>
<keyword evidence="7" id="KW-1185">Reference proteome</keyword>
<evidence type="ECO:0000256" key="4">
    <source>
        <dbReference type="ARBA" id="ARBA00022519"/>
    </source>
</evidence>
<dbReference type="STRING" id="28885.EI16_03960"/>
<gene>
    <name evidence="6" type="ORF">EI16_03960</name>
</gene>
<evidence type="ECO:0000313" key="7">
    <source>
        <dbReference type="Proteomes" id="UP000027341"/>
    </source>
</evidence>